<evidence type="ECO:0000313" key="15">
    <source>
        <dbReference type="Proteomes" id="UP000823388"/>
    </source>
</evidence>
<dbReference type="PROSITE" id="PS50808">
    <property type="entry name" value="ZF_BED"/>
    <property type="match status" value="1"/>
</dbReference>
<dbReference type="Gene3D" id="1.10.10.10">
    <property type="entry name" value="Winged helix-like DNA-binding domain superfamily/Winged helix DNA-binding domain"/>
    <property type="match status" value="1"/>
</dbReference>
<keyword evidence="3" id="KW-0479">Metal-binding</keyword>
<protein>
    <recommendedName>
        <fullName evidence="13">BED-type domain-containing protein</fullName>
    </recommendedName>
</protein>
<evidence type="ECO:0000313" key="14">
    <source>
        <dbReference type="EMBL" id="KAG2581302.1"/>
    </source>
</evidence>
<dbReference type="InterPro" id="IPR032675">
    <property type="entry name" value="LRR_dom_sf"/>
</dbReference>
<dbReference type="Proteomes" id="UP000823388">
    <property type="component" value="Chromosome 6K"/>
</dbReference>
<dbReference type="GO" id="GO:0008270">
    <property type="term" value="F:zinc ion binding"/>
    <property type="evidence" value="ECO:0007669"/>
    <property type="project" value="UniProtKB-KW"/>
</dbReference>
<keyword evidence="15" id="KW-1185">Reference proteome</keyword>
<dbReference type="PANTHER" id="PTHR36766">
    <property type="entry name" value="PLANT BROAD-SPECTRUM MILDEW RESISTANCE PROTEIN RPW8"/>
    <property type="match status" value="1"/>
</dbReference>
<dbReference type="GO" id="GO:0051707">
    <property type="term" value="P:response to other organism"/>
    <property type="evidence" value="ECO:0007669"/>
    <property type="project" value="UniProtKB-ARBA"/>
</dbReference>
<dbReference type="InterPro" id="IPR041118">
    <property type="entry name" value="Rx_N"/>
</dbReference>
<feature type="chain" id="PRO_5044157150" description="BED-type domain-containing protein" evidence="12">
    <location>
        <begin position="27"/>
        <end position="1772"/>
    </location>
</feature>
<proteinExistence type="inferred from homology"/>
<dbReference type="InterPro" id="IPR003656">
    <property type="entry name" value="Znf_BED"/>
</dbReference>
<evidence type="ECO:0000256" key="11">
    <source>
        <dbReference type="SAM" id="MobiDB-lite"/>
    </source>
</evidence>
<dbReference type="Pfam" id="PF25019">
    <property type="entry name" value="LRR_R13L1-DRL21"/>
    <property type="match status" value="1"/>
</dbReference>
<keyword evidence="8" id="KW-0862">Zinc</keyword>
<accession>A0A8T0R6G1</accession>
<evidence type="ECO:0000256" key="9">
    <source>
        <dbReference type="ARBA" id="ARBA00022840"/>
    </source>
</evidence>
<dbReference type="SMART" id="SM00367">
    <property type="entry name" value="LRR_CC"/>
    <property type="match status" value="7"/>
</dbReference>
<dbReference type="InterPro" id="IPR006553">
    <property type="entry name" value="Leu-rich_rpt_Cys-con_subtyp"/>
</dbReference>
<dbReference type="InterPro" id="IPR036388">
    <property type="entry name" value="WH-like_DNA-bd_sf"/>
</dbReference>
<dbReference type="GO" id="GO:0043531">
    <property type="term" value="F:ADP binding"/>
    <property type="evidence" value="ECO:0007669"/>
    <property type="project" value="InterPro"/>
</dbReference>
<dbReference type="EMBL" id="CM029047">
    <property type="protein sequence ID" value="KAG2581299.1"/>
    <property type="molecule type" value="Genomic_DNA"/>
</dbReference>
<dbReference type="Pfam" id="PF00931">
    <property type="entry name" value="NB-ARC"/>
    <property type="match status" value="1"/>
</dbReference>
<dbReference type="GO" id="GO:0003677">
    <property type="term" value="F:DNA binding"/>
    <property type="evidence" value="ECO:0007669"/>
    <property type="project" value="InterPro"/>
</dbReference>
<keyword evidence="9" id="KW-0067">ATP-binding</keyword>
<dbReference type="PANTHER" id="PTHR36766:SF73">
    <property type="entry name" value="NB-ARC DOMAIN-CONTAINING PROTEIN"/>
    <property type="match status" value="1"/>
</dbReference>
<keyword evidence="2" id="KW-0433">Leucine-rich repeat</keyword>
<dbReference type="SUPFAM" id="SSF52058">
    <property type="entry name" value="L domain-like"/>
    <property type="match status" value="3"/>
</dbReference>
<dbReference type="SUPFAM" id="SSF52540">
    <property type="entry name" value="P-loop containing nucleoside triphosphate hydrolases"/>
    <property type="match status" value="1"/>
</dbReference>
<organism evidence="14 15">
    <name type="scientific">Panicum virgatum</name>
    <name type="common">Blackwell switchgrass</name>
    <dbReference type="NCBI Taxonomy" id="38727"/>
    <lineage>
        <taxon>Eukaryota</taxon>
        <taxon>Viridiplantae</taxon>
        <taxon>Streptophyta</taxon>
        <taxon>Embryophyta</taxon>
        <taxon>Tracheophyta</taxon>
        <taxon>Spermatophyta</taxon>
        <taxon>Magnoliopsida</taxon>
        <taxon>Liliopsida</taxon>
        <taxon>Poales</taxon>
        <taxon>Poaceae</taxon>
        <taxon>PACMAD clade</taxon>
        <taxon>Panicoideae</taxon>
        <taxon>Panicodae</taxon>
        <taxon>Paniceae</taxon>
        <taxon>Panicinae</taxon>
        <taxon>Panicum</taxon>
        <taxon>Panicum sect. Hiantes</taxon>
    </lineage>
</organism>
<dbReference type="Pfam" id="PF23559">
    <property type="entry name" value="WHD_DRP"/>
    <property type="match status" value="1"/>
</dbReference>
<evidence type="ECO:0000256" key="3">
    <source>
        <dbReference type="ARBA" id="ARBA00022723"/>
    </source>
</evidence>
<dbReference type="InterPro" id="IPR058922">
    <property type="entry name" value="WHD_DRP"/>
</dbReference>
<dbReference type="GO" id="GO:0005524">
    <property type="term" value="F:ATP binding"/>
    <property type="evidence" value="ECO:0007669"/>
    <property type="project" value="UniProtKB-KW"/>
</dbReference>
<evidence type="ECO:0000256" key="10">
    <source>
        <dbReference type="PROSITE-ProRule" id="PRU00027"/>
    </source>
</evidence>
<feature type="signal peptide" evidence="12">
    <location>
        <begin position="1"/>
        <end position="26"/>
    </location>
</feature>
<keyword evidence="7" id="KW-0611">Plant defense</keyword>
<evidence type="ECO:0000256" key="6">
    <source>
        <dbReference type="ARBA" id="ARBA00022771"/>
    </source>
</evidence>
<dbReference type="PRINTS" id="PR00364">
    <property type="entry name" value="DISEASERSIST"/>
</dbReference>
<dbReference type="Pfam" id="PF18052">
    <property type="entry name" value="Rx_N"/>
    <property type="match status" value="1"/>
</dbReference>
<dbReference type="InterPro" id="IPR056789">
    <property type="entry name" value="LRR_R13L1-DRL21"/>
</dbReference>
<reference evidence="14" key="1">
    <citation type="submission" date="2020-05" db="EMBL/GenBank/DDBJ databases">
        <title>WGS assembly of Panicum virgatum.</title>
        <authorList>
            <person name="Lovell J.T."/>
            <person name="Jenkins J."/>
            <person name="Shu S."/>
            <person name="Juenger T.E."/>
            <person name="Schmutz J."/>
        </authorList>
    </citation>
    <scope>NUCLEOTIDE SEQUENCE</scope>
    <source>
        <strain evidence="14">AP13</strain>
    </source>
</reference>
<evidence type="ECO:0000256" key="12">
    <source>
        <dbReference type="SAM" id="SignalP"/>
    </source>
</evidence>
<name>A0A8T0R6G1_PANVG</name>
<feature type="domain" description="BED-type" evidence="13">
    <location>
        <begin position="213"/>
        <end position="272"/>
    </location>
</feature>
<keyword evidence="12" id="KW-0732">Signal</keyword>
<dbReference type="EMBL" id="CM029047">
    <property type="protein sequence ID" value="KAG2581302.1"/>
    <property type="molecule type" value="Genomic_DNA"/>
</dbReference>
<evidence type="ECO:0000256" key="4">
    <source>
        <dbReference type="ARBA" id="ARBA00022737"/>
    </source>
</evidence>
<dbReference type="GO" id="GO:0006952">
    <property type="term" value="P:defense response"/>
    <property type="evidence" value="ECO:0007669"/>
    <property type="project" value="UniProtKB-KW"/>
</dbReference>
<dbReference type="Gene3D" id="3.80.10.10">
    <property type="entry name" value="Ribonuclease Inhibitor"/>
    <property type="match status" value="5"/>
</dbReference>
<evidence type="ECO:0000256" key="8">
    <source>
        <dbReference type="ARBA" id="ARBA00022833"/>
    </source>
</evidence>
<evidence type="ECO:0000256" key="2">
    <source>
        <dbReference type="ARBA" id="ARBA00022614"/>
    </source>
</evidence>
<sequence length="1772" mass="198974">MPPTFPRHCILFARLALPALLPHTTCLSIPPSPEHCSFDLDLMMEAVEATLVEGAMLWLAQTILANFLLDKLDAWLRHVGLADDIEKLKYAVEEVEALAASVKGMAAGSRLLALRLSRLKELLYEADDLVDELDYCRLHHEVQGGTFSCATPHGTNGAEQVDGSRDNYRLQHQVEGGMIAWDNQHQGTGVNGGAQLVDGTRDNSGIPNRNDRKKRSKAWEEFSITEEDADGKPVRAECIHCGTQVRCETTKGTSVLHNHLKSENCKRKRASIEQTPNPLSADDGAQNGAAISTHDSDRRKRMRSDEILAHNIAANTILWDKAEICNRIQQTTHQLQKAISEVQSGYIASSTNLCQNTVADSCRRTSSLMQHKMYGRIDEKNSIIKHMTVDNPDSVIVLPIVGIGGIGKTALAQVIYNDLIAKNEFDNRIWIWVSSNLDEVKLTMEMLDFVAQEKCVGTTNLSRLQEILMTYVTSKRTLLIMDDVWDDIDDFQWNKLLAPLRTDNAKGNVVIVTTRKLSVAKRIGTVEHINLGPLQNDNFWLFFKACAFGDETCKEHPSLTIIGQKIANNLQGNPLAAQTAGMLLREHLTTDHWSNILKNEKWKSLQLNGGIMHALKLSYDELPYHLQQCFLYCSIFPNNHQFLSNELVCIWISQGFVKCSHSTERLEEIGHNYLTDLLNAGFFEQVETKDPILGNKTLYFMPPLMHDFARLVSRTECAAIDDLACRVVPNVRHLSILTSSAYHEDQHGNIPRNEKFEGKLRRVVESTKKLRTLVLIGTYDYFLFRSLKGIFQKAQNLRMLHISASYAGFGHSLCNLINNTHFRYLKLRTKEDNQALPEALTKSYHLQVLDIDLHGCSTVSNGMNNLISLRHLVASKAVYSSIRNIGKMTSLLELHDFNCTSLEIAQLQSLSELAQLGVSQLENVVTREEAYGAKLREKSHLEKLHLSWKYTLPDIMSCEPLSGYIHDIMSSEPSFDAVETQTSKEVLEGLEPHPNLKHLQISGYRSGTSPDWLVRTVSVTCLQTLHLEDCRELQVLPSLERLPLLTKLKLRNMWKVRQVTLPSLEELVLIKMPKLERCSCNSVRDLTSSLRVLTIEECRVLEVFPLFESCEKLIMEQKSWLSNLSVLTIHDCPQLIVSNPLPPSSSTRELSISRVSTLPTMEASSNAELIIGMAKVPMPYPCSDEDSNELTKLDDKILSFHNLRGLTRLKIRGCQNLSCISLRGLRQLINLKSLEINFCKGLFASDVLPEHAGEDMADAGSIALPSLEHLEIGSCGITGKWLSMMLQHATALEKLYLRHCDRISGLLIEGKGGSLSNHTCTTQASLAGNPDDTLTSSTPEGLLRIPSNLVSSLKEIMITWCNDLTFNGNREGFSGFTSLEKLKIFKCPKLIPSFMQKYENNDQGNGRWLLPHSLRILEISHTPETLQPCFLEDRNCLRELDICSSHSLKILQLYSCTALEELTVANCIALIALEGNFTCLRKLQLEENPRLKSLQLRSCTALEELKILTCESLATLAGNLTCLKKLVLQDSSVLESPQLYSCTALEELTVQHCKAFIALEGNFTCLRKLQLEWNPRLKSLQLRFCTALEQLVICCCESLDTLEGFRSLRGLRYLKVYMCPGLPHMENLLSQGYERCAGLERLRTDDFSFLTTSLCKCLTSLQHLEFGIPGGVRRLTDEQERALQLLTSLQELRFWSSYNLADLPEGLQNLPSLKKLEIIHCNRISRLPEMGLPPSLEELAIYSCSKELTDACGTLATASSKPKVKIDGKYVN</sequence>
<comment type="similarity">
    <text evidence="1">Belongs to the disease resistance NB-LRR family.</text>
</comment>
<gene>
    <name evidence="14" type="ORF">PVAP13_6KG040500</name>
</gene>
<dbReference type="SMART" id="SM00614">
    <property type="entry name" value="ZnF_BED"/>
    <property type="match status" value="1"/>
</dbReference>
<feature type="region of interest" description="Disordered" evidence="11">
    <location>
        <begin position="193"/>
        <end position="217"/>
    </location>
</feature>
<feature type="region of interest" description="Disordered" evidence="11">
    <location>
        <begin position="274"/>
        <end position="301"/>
    </location>
</feature>
<dbReference type="Gene3D" id="3.40.50.300">
    <property type="entry name" value="P-loop containing nucleotide triphosphate hydrolases"/>
    <property type="match status" value="1"/>
</dbReference>
<dbReference type="InterPro" id="IPR002182">
    <property type="entry name" value="NB-ARC"/>
</dbReference>
<evidence type="ECO:0000256" key="1">
    <source>
        <dbReference type="ARBA" id="ARBA00008894"/>
    </source>
</evidence>
<dbReference type="InterPro" id="IPR027417">
    <property type="entry name" value="P-loop_NTPase"/>
</dbReference>
<evidence type="ECO:0000256" key="5">
    <source>
        <dbReference type="ARBA" id="ARBA00022741"/>
    </source>
</evidence>
<evidence type="ECO:0000259" key="13">
    <source>
        <dbReference type="PROSITE" id="PS50808"/>
    </source>
</evidence>
<keyword evidence="4" id="KW-0677">Repeat</keyword>
<keyword evidence="6 10" id="KW-0863">Zinc-finger</keyword>
<keyword evidence="5" id="KW-0547">Nucleotide-binding</keyword>
<evidence type="ECO:0000256" key="7">
    <source>
        <dbReference type="ARBA" id="ARBA00022821"/>
    </source>
</evidence>
<comment type="caution">
    <text evidence="14">The sequence shown here is derived from an EMBL/GenBank/DDBJ whole genome shotgun (WGS) entry which is preliminary data.</text>
</comment>